<dbReference type="GO" id="GO:0004222">
    <property type="term" value="F:metalloendopeptidase activity"/>
    <property type="evidence" value="ECO:0007669"/>
    <property type="project" value="InterPro"/>
</dbReference>
<keyword evidence="4 6" id="KW-0862">Zinc</keyword>
<evidence type="ECO:0000256" key="6">
    <source>
        <dbReference type="RuleBase" id="RU003983"/>
    </source>
</evidence>
<evidence type="ECO:0000313" key="9">
    <source>
        <dbReference type="EMBL" id="RCK70311.1"/>
    </source>
</evidence>
<dbReference type="CDD" id="cd07326">
    <property type="entry name" value="M56_BlaR1_MecR1_like"/>
    <property type="match status" value="1"/>
</dbReference>
<name>A0A367YZD3_9ACTN</name>
<evidence type="ECO:0000256" key="5">
    <source>
        <dbReference type="ARBA" id="ARBA00023049"/>
    </source>
</evidence>
<gene>
    <name evidence="9" type="ORF">DT076_06560</name>
</gene>
<keyword evidence="7" id="KW-0812">Transmembrane</keyword>
<dbReference type="PANTHER" id="PTHR34978:SF3">
    <property type="entry name" value="SLR0241 PROTEIN"/>
    <property type="match status" value="1"/>
</dbReference>
<accession>A0A367YZD3</accession>
<feature type="transmembrane region" description="Helical" evidence="7">
    <location>
        <begin position="50"/>
        <end position="73"/>
    </location>
</feature>
<feature type="transmembrane region" description="Helical" evidence="7">
    <location>
        <begin position="12"/>
        <end position="29"/>
    </location>
</feature>
<dbReference type="EMBL" id="QOUI01000003">
    <property type="protein sequence ID" value="RCK70311.1"/>
    <property type="molecule type" value="Genomic_DNA"/>
</dbReference>
<organism evidence="9 10">
    <name type="scientific">Desertihabitans brevis</name>
    <dbReference type="NCBI Taxonomy" id="2268447"/>
    <lineage>
        <taxon>Bacteria</taxon>
        <taxon>Bacillati</taxon>
        <taxon>Actinomycetota</taxon>
        <taxon>Actinomycetes</taxon>
        <taxon>Propionibacteriales</taxon>
        <taxon>Propionibacteriaceae</taxon>
        <taxon>Desertihabitans</taxon>
    </lineage>
</organism>
<dbReference type="GO" id="GO:0006508">
    <property type="term" value="P:proteolysis"/>
    <property type="evidence" value="ECO:0007669"/>
    <property type="project" value="UniProtKB-KW"/>
</dbReference>
<keyword evidence="10" id="KW-1185">Reference proteome</keyword>
<comment type="similarity">
    <text evidence="6">Belongs to the peptidase M48 family.</text>
</comment>
<keyword evidence="7" id="KW-0472">Membrane</keyword>
<dbReference type="Gene3D" id="3.30.2010.10">
    <property type="entry name" value="Metalloproteases ('zincins'), catalytic domain"/>
    <property type="match status" value="1"/>
</dbReference>
<dbReference type="Pfam" id="PF01435">
    <property type="entry name" value="Peptidase_M48"/>
    <property type="match status" value="1"/>
</dbReference>
<dbReference type="InterPro" id="IPR052173">
    <property type="entry name" value="Beta-lactam_resp_regulator"/>
</dbReference>
<evidence type="ECO:0000256" key="1">
    <source>
        <dbReference type="ARBA" id="ARBA00022670"/>
    </source>
</evidence>
<keyword evidence="5 6" id="KW-0482">Metalloprotease</keyword>
<comment type="caution">
    <text evidence="9">The sequence shown here is derived from an EMBL/GenBank/DDBJ whole genome shotgun (WGS) entry which is preliminary data.</text>
</comment>
<sequence length="307" mass="32940">MGGPLLDLPWLPSGWLVAPVLAGLALVLVKPGPSWVRRWRFLHLVPRPATVLWQAGTLSALIATVGAGGVAAWQLWHLGEGHPVVAVLMVAAAAFALNVVVRLVWGVVVVTRQSTTRRIRHRRSVDLLARVDAAAPTVRGIAADRVRVLAEAMPMAYCLPGVRQSRLVVSTGTLEQLHGDELEAVLAHERAHLRARHDVVLDWFASVHRAFPHVVRSDVALDEGRLLVEMLADDAARREVGSVPVARALVRMAGSPVPTEALGAAGPGLVERVRRLSDDREHRALSVAVYALAAVLVASPVGILVVL</sequence>
<feature type="transmembrane region" description="Helical" evidence="7">
    <location>
        <begin position="85"/>
        <end position="110"/>
    </location>
</feature>
<protein>
    <submittedName>
        <fullName evidence="9">M56 family peptidase</fullName>
    </submittedName>
</protein>
<evidence type="ECO:0000256" key="4">
    <source>
        <dbReference type="ARBA" id="ARBA00022833"/>
    </source>
</evidence>
<evidence type="ECO:0000256" key="3">
    <source>
        <dbReference type="ARBA" id="ARBA00022801"/>
    </source>
</evidence>
<keyword evidence="7" id="KW-1133">Transmembrane helix</keyword>
<comment type="cofactor">
    <cofactor evidence="6">
        <name>Zn(2+)</name>
        <dbReference type="ChEBI" id="CHEBI:29105"/>
    </cofactor>
    <text evidence="6">Binds 1 zinc ion per subunit.</text>
</comment>
<dbReference type="Proteomes" id="UP000252770">
    <property type="component" value="Unassembled WGS sequence"/>
</dbReference>
<keyword evidence="2" id="KW-0479">Metal-binding</keyword>
<proteinExistence type="inferred from homology"/>
<keyword evidence="1 6" id="KW-0645">Protease</keyword>
<keyword evidence="3 6" id="KW-0378">Hydrolase</keyword>
<evidence type="ECO:0000256" key="7">
    <source>
        <dbReference type="SAM" id="Phobius"/>
    </source>
</evidence>
<dbReference type="PANTHER" id="PTHR34978">
    <property type="entry name" value="POSSIBLE SENSOR-TRANSDUCER PROTEIN BLAR"/>
    <property type="match status" value="1"/>
</dbReference>
<reference evidence="9 10" key="1">
    <citation type="submission" date="2018-07" db="EMBL/GenBank/DDBJ databases">
        <title>Desertimonas flava gen. nov. sp. nov.</title>
        <authorList>
            <person name="Liu S."/>
        </authorList>
    </citation>
    <scope>NUCLEOTIDE SEQUENCE [LARGE SCALE GENOMIC DNA]</scope>
    <source>
        <strain evidence="9 10">16Sb5-5</strain>
    </source>
</reference>
<dbReference type="AlphaFoldDB" id="A0A367YZD3"/>
<feature type="transmembrane region" description="Helical" evidence="7">
    <location>
        <begin position="284"/>
        <end position="306"/>
    </location>
</feature>
<dbReference type="InterPro" id="IPR001915">
    <property type="entry name" value="Peptidase_M48"/>
</dbReference>
<evidence type="ECO:0000313" key="10">
    <source>
        <dbReference type="Proteomes" id="UP000252770"/>
    </source>
</evidence>
<dbReference type="RefSeq" id="WP_114125853.1">
    <property type="nucleotide sequence ID" value="NZ_QOUI01000003.1"/>
</dbReference>
<dbReference type="GO" id="GO:0046872">
    <property type="term" value="F:metal ion binding"/>
    <property type="evidence" value="ECO:0007669"/>
    <property type="project" value="UniProtKB-KW"/>
</dbReference>
<evidence type="ECO:0000256" key="2">
    <source>
        <dbReference type="ARBA" id="ARBA00022723"/>
    </source>
</evidence>
<feature type="domain" description="Peptidase M48" evidence="8">
    <location>
        <begin position="144"/>
        <end position="205"/>
    </location>
</feature>
<evidence type="ECO:0000259" key="8">
    <source>
        <dbReference type="Pfam" id="PF01435"/>
    </source>
</evidence>